<dbReference type="NCBIfam" id="NF003199">
    <property type="entry name" value="PRK04169.1-3"/>
    <property type="match status" value="1"/>
</dbReference>
<dbReference type="Gene3D" id="3.20.20.390">
    <property type="entry name" value="FMN-linked oxidoreductases"/>
    <property type="match status" value="1"/>
</dbReference>
<accession>A0AB39HWK8</accession>
<evidence type="ECO:0000256" key="5">
    <source>
        <dbReference type="ARBA" id="ARBA00023098"/>
    </source>
</evidence>
<keyword evidence="1 10" id="KW-0444">Lipid biosynthesis</keyword>
<comment type="caution">
    <text evidence="10">Lacks conserved residue(s) required for the propagation of feature annotation.</text>
</comment>
<sequence>MKSWKHIFKLDPAKELSDDEIDQLCQSGTDAIIIGGTDGVTYDKVESLLEKVQAYALPCLLEVSTMDAIVPGFDYYFIPMVMNSTEKKWMMDIQHKAIKHYKPFLDWGLPLLVEGYCILNEDCKAFKKTNCKRPDQEDVIAYAYMAEHFFSLPIFYIEYSGMYGDPELVAQVKAELKQTLLFYGGGIVNHDKAREMKKHADVIIVGNIIYDDFVKALETVTAVK</sequence>
<dbReference type="InterPro" id="IPR039074">
    <property type="entry name" value="GGGP/HepGP_synthase_I"/>
</dbReference>
<comment type="cofactor">
    <cofactor evidence="10">
        <name>Mg(2+)</name>
        <dbReference type="ChEBI" id="CHEBI:18420"/>
    </cofactor>
</comment>
<dbReference type="RefSeq" id="WP_368655240.1">
    <property type="nucleotide sequence ID" value="NZ_CP162599.1"/>
</dbReference>
<dbReference type="NCBIfam" id="TIGR01768">
    <property type="entry name" value="GGGP-family"/>
    <property type="match status" value="1"/>
</dbReference>
<dbReference type="SUPFAM" id="SSF51395">
    <property type="entry name" value="FMN-linked oxidoreductases"/>
    <property type="match status" value="1"/>
</dbReference>
<keyword evidence="4 10" id="KW-0460">Magnesium</keyword>
<evidence type="ECO:0000256" key="9">
    <source>
        <dbReference type="ARBA" id="ARBA00066888"/>
    </source>
</evidence>
<comment type="subunit">
    <text evidence="10">Homodimer.</text>
</comment>
<dbReference type="EMBL" id="CP162599">
    <property type="protein sequence ID" value="XDK34571.1"/>
    <property type="molecule type" value="Genomic_DNA"/>
</dbReference>
<dbReference type="AlphaFoldDB" id="A0AB39HWK8"/>
<proteinExistence type="inferred from homology"/>
<reference evidence="11" key="1">
    <citation type="submission" date="2024-07" db="EMBL/GenBank/DDBJ databases">
        <title>Halotolerant mesophilic bacterium Ornithinibacillus sp. 4-3, sp. nov., isolated from soil.</title>
        <authorList>
            <person name="Sidarenka A.V."/>
            <person name="Guliayeva D.E."/>
            <person name="Leanovich S.I."/>
            <person name="Hileuskaya K.S."/>
            <person name="Akhremchuk A.E."/>
            <person name="Sikolenko M.A."/>
            <person name="Valentovich L.N."/>
        </authorList>
    </citation>
    <scope>NUCLEOTIDE SEQUENCE</scope>
    <source>
        <strain evidence="11">4-3</strain>
    </source>
</reference>
<comment type="function">
    <text evidence="10">Prenyltransferase that catalyzes in vivo the transfer of the heptaprenyl moiety of heptaprenyl pyrophosphate (HepPP; 35 carbon atoms) to the C3 hydroxyl of sn-glycerol-1-phosphate (G1P), producing heptaprenylglyceryl phosphate (HepGP). This reaction is an ether-bond-formation step in the biosynthesis of archaea-type G1P-based membrane lipids found in Bacillales.</text>
</comment>
<dbReference type="GO" id="GO:0000287">
    <property type="term" value="F:magnesium ion binding"/>
    <property type="evidence" value="ECO:0007669"/>
    <property type="project" value="UniProtKB-UniRule"/>
</dbReference>
<evidence type="ECO:0000256" key="1">
    <source>
        <dbReference type="ARBA" id="ARBA00022516"/>
    </source>
</evidence>
<keyword evidence="6 10" id="KW-0594">Phospholipid biosynthesis</keyword>
<feature type="binding site" evidence="10">
    <location>
        <begin position="206"/>
        <end position="207"/>
    </location>
    <ligand>
        <name>sn-glycerol 1-phosphate</name>
        <dbReference type="ChEBI" id="CHEBI:57685"/>
    </ligand>
</feature>
<feature type="binding site" evidence="10">
    <location>
        <position position="11"/>
    </location>
    <ligand>
        <name>Mg(2+)</name>
        <dbReference type="ChEBI" id="CHEBI:18420"/>
    </ligand>
</feature>
<dbReference type="PANTHER" id="PTHR40029">
    <property type="match status" value="1"/>
</dbReference>
<dbReference type="GO" id="GO:0046474">
    <property type="term" value="P:glycerophospholipid biosynthetic process"/>
    <property type="evidence" value="ECO:0007669"/>
    <property type="project" value="UniProtKB-UniRule"/>
</dbReference>
<protein>
    <recommendedName>
        <fullName evidence="9 10">Heptaprenylglyceryl phosphate synthase</fullName>
        <shortName evidence="10">HepGP synthase</shortName>
        <ecNumber evidence="9 10">2.5.1.n9</ecNumber>
    </recommendedName>
    <alternativeName>
        <fullName evidence="10">Glycerol-1-phosphate heptaprenyltransferase</fullName>
    </alternativeName>
</protein>
<dbReference type="HAMAP" id="MF_00112">
    <property type="entry name" value="GGGP_HepGP_synthase"/>
    <property type="match status" value="1"/>
</dbReference>
<feature type="binding site" evidence="10">
    <location>
        <position position="37"/>
    </location>
    <ligand>
        <name>Mg(2+)</name>
        <dbReference type="ChEBI" id="CHEBI:18420"/>
    </ligand>
</feature>
<dbReference type="CDD" id="cd02812">
    <property type="entry name" value="PcrB_like"/>
    <property type="match status" value="1"/>
</dbReference>
<evidence type="ECO:0000256" key="7">
    <source>
        <dbReference type="ARBA" id="ARBA00023264"/>
    </source>
</evidence>
<comment type="pathway">
    <text evidence="10">Membrane lipid metabolism; glycerophospholipid metabolism.</text>
</comment>
<keyword evidence="5 10" id="KW-0443">Lipid metabolism</keyword>
<dbReference type="GO" id="GO:0120536">
    <property type="term" value="F:heptaprenylglyceryl phosphate synthase activity"/>
    <property type="evidence" value="ECO:0007669"/>
    <property type="project" value="UniProtKB-ARBA"/>
</dbReference>
<dbReference type="InterPro" id="IPR038597">
    <property type="entry name" value="GGGP/HepGP_synthase_sf"/>
</dbReference>
<feature type="binding site" evidence="10">
    <location>
        <position position="9"/>
    </location>
    <ligand>
        <name>sn-glycerol 1-phosphate</name>
        <dbReference type="ChEBI" id="CHEBI:57685"/>
    </ligand>
</feature>
<dbReference type="Pfam" id="PF01884">
    <property type="entry name" value="PcrB"/>
    <property type="match status" value="1"/>
</dbReference>
<feature type="binding site" evidence="10">
    <location>
        <begin position="156"/>
        <end position="161"/>
    </location>
    <ligand>
        <name>sn-glycerol 1-phosphate</name>
        <dbReference type="ChEBI" id="CHEBI:57685"/>
    </ligand>
</feature>
<dbReference type="EC" id="2.5.1.n9" evidence="9 10"/>
<dbReference type="InterPro" id="IPR008205">
    <property type="entry name" value="GGGP_HepGP_synthase"/>
</dbReference>
<organism evidence="11">
    <name type="scientific">Ornithinibacillus sp. 4-3</name>
    <dbReference type="NCBI Taxonomy" id="3231488"/>
    <lineage>
        <taxon>Bacteria</taxon>
        <taxon>Bacillati</taxon>
        <taxon>Bacillota</taxon>
        <taxon>Bacilli</taxon>
        <taxon>Bacillales</taxon>
        <taxon>Bacillaceae</taxon>
        <taxon>Ornithinibacillus</taxon>
    </lineage>
</organism>
<dbReference type="NCBIfam" id="NF003197">
    <property type="entry name" value="PRK04169.1-1"/>
    <property type="match status" value="1"/>
</dbReference>
<comment type="catalytic activity">
    <reaction evidence="8 10">
        <text>sn-glycerol 1-phosphate + all-trans-heptaprenyl diphosphate = 3-heptaprenyl-sn-glycero-1-phosphate + diphosphate</text>
        <dbReference type="Rhea" id="RHEA:33495"/>
        <dbReference type="ChEBI" id="CHEBI:33019"/>
        <dbReference type="ChEBI" id="CHEBI:57685"/>
        <dbReference type="ChEBI" id="CHEBI:58206"/>
        <dbReference type="ChEBI" id="CHEBI:64781"/>
        <dbReference type="EC" id="2.5.1.n9"/>
    </reaction>
</comment>
<keyword evidence="2 10" id="KW-0808">Transferase</keyword>
<evidence type="ECO:0000313" key="11">
    <source>
        <dbReference type="EMBL" id="XDK34571.1"/>
    </source>
</evidence>
<dbReference type="FunFam" id="3.20.20.390:FF:000001">
    <property type="entry name" value="Heptaprenylglyceryl phosphate synthase"/>
    <property type="match status" value="1"/>
</dbReference>
<evidence type="ECO:0000256" key="8">
    <source>
        <dbReference type="ARBA" id="ARBA00048318"/>
    </source>
</evidence>
<evidence type="ECO:0000256" key="6">
    <source>
        <dbReference type="ARBA" id="ARBA00023209"/>
    </source>
</evidence>
<keyword evidence="7 10" id="KW-1208">Phospholipid metabolism</keyword>
<evidence type="ECO:0000256" key="2">
    <source>
        <dbReference type="ARBA" id="ARBA00022679"/>
    </source>
</evidence>
<evidence type="ECO:0000256" key="10">
    <source>
        <dbReference type="HAMAP-Rule" id="MF_00112"/>
    </source>
</evidence>
<name>A0AB39HWK8_9BACI</name>
<feature type="binding site" evidence="10">
    <location>
        <position position="186"/>
    </location>
    <ligand>
        <name>sn-glycerol 1-phosphate</name>
        <dbReference type="ChEBI" id="CHEBI:57685"/>
    </ligand>
</feature>
<dbReference type="PANTHER" id="PTHR40029:SF2">
    <property type="entry name" value="HEPTAPRENYLGLYCERYL PHOSPHATE SYNTHASE"/>
    <property type="match status" value="1"/>
</dbReference>
<evidence type="ECO:0000256" key="3">
    <source>
        <dbReference type="ARBA" id="ARBA00022723"/>
    </source>
</evidence>
<comment type="similarity">
    <text evidence="10">Belongs to the GGGP/HepGP synthase family. Group I subfamily.</text>
</comment>
<keyword evidence="3 10" id="KW-0479">Metal-binding</keyword>
<evidence type="ECO:0000256" key="4">
    <source>
        <dbReference type="ARBA" id="ARBA00022842"/>
    </source>
</evidence>
<gene>
    <name evidence="10" type="primary">pcrB</name>
    <name evidence="11" type="ORF">AB4Y30_15515</name>
</gene>